<dbReference type="AlphaFoldDB" id="A0A9P4MWY8"/>
<comment type="caution">
    <text evidence="5">The sequence shown here is derived from an EMBL/GenBank/DDBJ whole genome shotgun (WGS) entry which is preliminary data.</text>
</comment>
<evidence type="ECO:0000256" key="2">
    <source>
        <dbReference type="ARBA" id="ARBA00022737"/>
    </source>
</evidence>
<dbReference type="Pfam" id="PF00191">
    <property type="entry name" value="Annexin"/>
    <property type="match status" value="4"/>
</dbReference>
<feature type="compositionally biased region" description="Pro residues" evidence="4">
    <location>
        <begin position="18"/>
        <end position="27"/>
    </location>
</feature>
<dbReference type="InterPro" id="IPR009117">
    <property type="entry name" value="ANX14"/>
</dbReference>
<reference evidence="6" key="1">
    <citation type="journal article" date="2020" name="Stud. Mycol.">
        <title>101 Dothideomycetes genomes: A test case for predicting lifestyles and emergence of pathogens.</title>
        <authorList>
            <person name="Haridas S."/>
            <person name="Albert R."/>
            <person name="Binder M."/>
            <person name="Bloem J."/>
            <person name="LaButti K."/>
            <person name="Salamov A."/>
            <person name="Andreopoulos B."/>
            <person name="Baker S."/>
            <person name="Barry K."/>
            <person name="Bills G."/>
            <person name="Bluhm B."/>
            <person name="Cannon C."/>
            <person name="Castanera R."/>
            <person name="Culley D."/>
            <person name="Daum C."/>
            <person name="Ezra D."/>
            <person name="Gonzalez J."/>
            <person name="Henrissat B."/>
            <person name="Kuo A."/>
            <person name="Liang C."/>
            <person name="Lipzen A."/>
            <person name="Lutzoni F."/>
            <person name="Magnuson J."/>
            <person name="Mondo S."/>
            <person name="Nolan M."/>
            <person name="Ohm R."/>
            <person name="Pangilinan J."/>
            <person name="Park H.-J."/>
            <person name="Ramirez L."/>
            <person name="Alfaro M."/>
            <person name="Sun H."/>
            <person name="Tritt A."/>
            <person name="Yoshinaga Y."/>
            <person name="Zwiers L.-H."/>
            <person name="Turgeon B."/>
            <person name="Goodwin S."/>
            <person name="Spatafora J."/>
            <person name="Crous P."/>
            <person name="Grigoriev I."/>
        </authorList>
    </citation>
    <scope>NUCLEOTIDE SEQUENCE [LARGE SCALE GENOMIC DNA]</scope>
    <source>
        <strain evidence="6">CBS 304.66</strain>
    </source>
</reference>
<dbReference type="SMART" id="SM00335">
    <property type="entry name" value="ANX"/>
    <property type="match status" value="4"/>
</dbReference>
<dbReference type="InterPro" id="IPR001464">
    <property type="entry name" value="Annexin"/>
</dbReference>
<feature type="compositionally biased region" description="Pro residues" evidence="4">
    <location>
        <begin position="58"/>
        <end position="67"/>
    </location>
</feature>
<dbReference type="Gene3D" id="1.10.220.10">
    <property type="entry name" value="Annexin"/>
    <property type="match status" value="4"/>
</dbReference>
<evidence type="ECO:0000256" key="1">
    <source>
        <dbReference type="ARBA" id="ARBA00007831"/>
    </source>
</evidence>
<dbReference type="EMBL" id="ML986889">
    <property type="protein sequence ID" value="KAF2257652.1"/>
    <property type="molecule type" value="Genomic_DNA"/>
</dbReference>
<dbReference type="OrthoDB" id="37886at2759"/>
<dbReference type="Proteomes" id="UP000800093">
    <property type="component" value="Unassembled WGS sequence"/>
</dbReference>
<protein>
    <submittedName>
        <fullName evidence="5">Annexin</fullName>
    </submittedName>
</protein>
<accession>A0A9P4MWY8</accession>
<dbReference type="GO" id="GO:0005544">
    <property type="term" value="F:calcium-dependent phospholipid binding"/>
    <property type="evidence" value="ECO:0007669"/>
    <property type="project" value="InterPro"/>
</dbReference>
<evidence type="ECO:0000256" key="3">
    <source>
        <dbReference type="ARBA" id="ARBA00023216"/>
    </source>
</evidence>
<comment type="similarity">
    <text evidence="1">Belongs to the annexin family.</text>
</comment>
<evidence type="ECO:0000256" key="4">
    <source>
        <dbReference type="SAM" id="MobiDB-lite"/>
    </source>
</evidence>
<feature type="non-terminal residue" evidence="5">
    <location>
        <position position="384"/>
    </location>
</feature>
<dbReference type="SUPFAM" id="SSF47874">
    <property type="entry name" value="Annexin"/>
    <property type="match status" value="1"/>
</dbReference>
<organism evidence="5 6">
    <name type="scientific">Lojkania enalia</name>
    <dbReference type="NCBI Taxonomy" id="147567"/>
    <lineage>
        <taxon>Eukaryota</taxon>
        <taxon>Fungi</taxon>
        <taxon>Dikarya</taxon>
        <taxon>Ascomycota</taxon>
        <taxon>Pezizomycotina</taxon>
        <taxon>Dothideomycetes</taxon>
        <taxon>Pleosporomycetidae</taxon>
        <taxon>Pleosporales</taxon>
        <taxon>Pleosporales incertae sedis</taxon>
        <taxon>Lojkania</taxon>
    </lineage>
</organism>
<gene>
    <name evidence="5" type="ORF">CC78DRAFT_421615</name>
</gene>
<keyword evidence="2" id="KW-0677">Repeat</keyword>
<keyword evidence="6" id="KW-1185">Reference proteome</keyword>
<dbReference type="InterPro" id="IPR018502">
    <property type="entry name" value="Annexin_repeat"/>
</dbReference>
<dbReference type="GO" id="GO:0005737">
    <property type="term" value="C:cytoplasm"/>
    <property type="evidence" value="ECO:0007669"/>
    <property type="project" value="TreeGrafter"/>
</dbReference>
<name>A0A9P4MWY8_9PLEO</name>
<dbReference type="GO" id="GO:0005634">
    <property type="term" value="C:nucleus"/>
    <property type="evidence" value="ECO:0007669"/>
    <property type="project" value="TreeGrafter"/>
</dbReference>
<evidence type="ECO:0000313" key="5">
    <source>
        <dbReference type="EMBL" id="KAF2257652.1"/>
    </source>
</evidence>
<dbReference type="PROSITE" id="PS51897">
    <property type="entry name" value="ANNEXIN_2"/>
    <property type="match status" value="4"/>
</dbReference>
<sequence length="384" mass="42643">TYGPPPGQQGWNQYPQQQPYPPQPYGAPPQQTWGNQPPPMAQPYGQPPPQQQFGAPGQAPPMGPPTQPSLGYGPMQTAQIDVSADVEGLHKAMKGFGTNEKELIRILAKKDPIQVNTIRTSYNQRLMKDLIRDLEKETSGYFEKGLVAIARGPLANDAYTLYDAIKGAGTDEQVIDDVLIARSNADINAIKAEYANIFKKTLESDLRGDLSMGTQDMYMLIISARRNEDSIGVFAQQVDQDVTALQDALGSLIGKNSSRVCEVLLTKNDAQVRAICSAYSQRYGKTLDKVIKSKFSGHMEKALCLFIERANNRAVSDAIQLEDAMAGMGTKDKLLVQRVVRAHWDRQHMQQVRTEFQKKYGKDLVARIKGETSRYYEDLMVACV</sequence>
<proteinExistence type="inferred from homology"/>
<dbReference type="PANTHER" id="PTHR10502">
    <property type="entry name" value="ANNEXIN"/>
    <property type="match status" value="1"/>
</dbReference>
<feature type="region of interest" description="Disordered" evidence="4">
    <location>
        <begin position="1"/>
        <end position="74"/>
    </location>
</feature>
<dbReference type="PRINTS" id="PR01813">
    <property type="entry name" value="ANNEXINFUNGI"/>
</dbReference>
<feature type="compositionally biased region" description="Low complexity" evidence="4">
    <location>
        <begin position="8"/>
        <end position="17"/>
    </location>
</feature>
<keyword evidence="3" id="KW-0041">Annexin</keyword>
<dbReference type="GO" id="GO:0005509">
    <property type="term" value="F:calcium ion binding"/>
    <property type="evidence" value="ECO:0007669"/>
    <property type="project" value="InterPro"/>
</dbReference>
<feature type="non-terminal residue" evidence="5">
    <location>
        <position position="1"/>
    </location>
</feature>
<dbReference type="PRINTS" id="PR00196">
    <property type="entry name" value="ANNEXIN"/>
</dbReference>
<dbReference type="InterPro" id="IPR037104">
    <property type="entry name" value="Annexin_sf"/>
</dbReference>
<dbReference type="GO" id="GO:0001786">
    <property type="term" value="F:phosphatidylserine binding"/>
    <property type="evidence" value="ECO:0007669"/>
    <property type="project" value="TreeGrafter"/>
</dbReference>
<dbReference type="PANTHER" id="PTHR10502:SF102">
    <property type="entry name" value="ANNEXIN B11"/>
    <property type="match status" value="1"/>
</dbReference>
<dbReference type="GO" id="GO:0012506">
    <property type="term" value="C:vesicle membrane"/>
    <property type="evidence" value="ECO:0007669"/>
    <property type="project" value="TreeGrafter"/>
</dbReference>
<feature type="compositionally biased region" description="Pro residues" evidence="4">
    <location>
        <begin position="36"/>
        <end position="50"/>
    </location>
</feature>
<dbReference type="FunFam" id="1.10.220.10:FF:000005">
    <property type="entry name" value="Annexin"/>
    <property type="match status" value="2"/>
</dbReference>
<dbReference type="GO" id="GO:0005886">
    <property type="term" value="C:plasma membrane"/>
    <property type="evidence" value="ECO:0007669"/>
    <property type="project" value="TreeGrafter"/>
</dbReference>
<evidence type="ECO:0000313" key="6">
    <source>
        <dbReference type="Proteomes" id="UP000800093"/>
    </source>
</evidence>